<dbReference type="PRINTS" id="PR00344">
    <property type="entry name" value="BCTRLSENSOR"/>
</dbReference>
<dbReference type="GO" id="GO:0000155">
    <property type="term" value="F:phosphorelay sensor kinase activity"/>
    <property type="evidence" value="ECO:0007669"/>
    <property type="project" value="InterPro"/>
</dbReference>
<dbReference type="InterPro" id="IPR003594">
    <property type="entry name" value="HATPase_dom"/>
</dbReference>
<dbReference type="Gene3D" id="6.10.340.10">
    <property type="match status" value="1"/>
</dbReference>
<dbReference type="EC" id="2.7.13.3" evidence="3"/>
<dbReference type="SUPFAM" id="SSF47384">
    <property type="entry name" value="Homodimeric domain of signal transducing histidine kinase"/>
    <property type="match status" value="1"/>
</dbReference>
<dbReference type="PANTHER" id="PTHR45436:SF5">
    <property type="entry name" value="SENSOR HISTIDINE KINASE TRCS"/>
    <property type="match status" value="1"/>
</dbReference>
<comment type="catalytic activity">
    <reaction evidence="1">
        <text>ATP + protein L-histidine = ADP + protein N-phospho-L-histidine.</text>
        <dbReference type="EC" id="2.7.13.3"/>
    </reaction>
</comment>
<evidence type="ECO:0000259" key="15">
    <source>
        <dbReference type="PROSITE" id="PS50109"/>
    </source>
</evidence>
<evidence type="ECO:0000256" key="5">
    <source>
        <dbReference type="ARBA" id="ARBA00022553"/>
    </source>
</evidence>
<dbReference type="RefSeq" id="WP_126051489.1">
    <property type="nucleotide sequence ID" value="NZ_QYTV02000006.1"/>
</dbReference>
<keyword evidence="10" id="KW-0067">ATP-binding</keyword>
<evidence type="ECO:0000256" key="10">
    <source>
        <dbReference type="ARBA" id="ARBA00022840"/>
    </source>
</evidence>
<keyword evidence="12" id="KW-0902">Two-component regulatory system</keyword>
<keyword evidence="6" id="KW-0808">Transferase</keyword>
<evidence type="ECO:0000256" key="4">
    <source>
        <dbReference type="ARBA" id="ARBA00022475"/>
    </source>
</evidence>
<dbReference type="InterPro" id="IPR050428">
    <property type="entry name" value="TCS_sensor_his_kinase"/>
</dbReference>
<dbReference type="InterPro" id="IPR036890">
    <property type="entry name" value="HATPase_C_sf"/>
</dbReference>
<keyword evidence="7 14" id="KW-0812">Transmembrane</keyword>
<dbReference type="InterPro" id="IPR003661">
    <property type="entry name" value="HisK_dim/P_dom"/>
</dbReference>
<dbReference type="EMBL" id="QYTV02000006">
    <property type="protein sequence ID" value="RST73108.1"/>
    <property type="molecule type" value="Genomic_DNA"/>
</dbReference>
<dbReference type="CDD" id="cd00082">
    <property type="entry name" value="HisKA"/>
    <property type="match status" value="1"/>
</dbReference>
<evidence type="ECO:0000256" key="13">
    <source>
        <dbReference type="ARBA" id="ARBA00023136"/>
    </source>
</evidence>
<evidence type="ECO:0000256" key="8">
    <source>
        <dbReference type="ARBA" id="ARBA00022741"/>
    </source>
</evidence>
<comment type="caution">
    <text evidence="17">The sequence shown here is derived from an EMBL/GenBank/DDBJ whole genome shotgun (WGS) entry which is preliminary data.</text>
</comment>
<gene>
    <name evidence="17" type="ORF">D4T97_014620</name>
</gene>
<keyword evidence="4" id="KW-1003">Cell membrane</keyword>
<dbReference type="OrthoDB" id="9786919at2"/>
<dbReference type="InterPro" id="IPR005467">
    <property type="entry name" value="His_kinase_dom"/>
</dbReference>
<dbReference type="Pfam" id="PF02518">
    <property type="entry name" value="HATPase_c"/>
    <property type="match status" value="1"/>
</dbReference>
<dbReference type="PROSITE" id="PS50885">
    <property type="entry name" value="HAMP"/>
    <property type="match status" value="1"/>
</dbReference>
<evidence type="ECO:0000313" key="17">
    <source>
        <dbReference type="EMBL" id="RST73108.1"/>
    </source>
</evidence>
<organism evidence="17 18">
    <name type="scientific">Siminovitchia acidinfaciens</name>
    <dbReference type="NCBI Taxonomy" id="2321395"/>
    <lineage>
        <taxon>Bacteria</taxon>
        <taxon>Bacillati</taxon>
        <taxon>Bacillota</taxon>
        <taxon>Bacilli</taxon>
        <taxon>Bacillales</taxon>
        <taxon>Bacillaceae</taxon>
        <taxon>Siminovitchia</taxon>
    </lineage>
</organism>
<dbReference type="AlphaFoldDB" id="A0A429XX76"/>
<dbReference type="SUPFAM" id="SSF158472">
    <property type="entry name" value="HAMP domain-like"/>
    <property type="match status" value="1"/>
</dbReference>
<dbReference type="FunFam" id="1.10.287.130:FF:000001">
    <property type="entry name" value="Two-component sensor histidine kinase"/>
    <property type="match status" value="1"/>
</dbReference>
<sequence>MKLKSKINLFSAALFIGLLLLINCAIYFTFNRMMYDSELERIKVEARQKVKGMHEAETSVPIENLLRAYMPANGMLQIVRSDGTPRAAVTSAGNSDLRKIPVEYKNKELANIFEYDHIPYGFVSMPVIWSSGEVSELQLTENLATTAHNLRTLKIVLIAITIIACIPVLLASSMLSNFIISPISSLIKTMKEIQGSGRYKRIDQPKQSKDELYQMGETFNNMIGQLEQNYVKQEQFVSNASHELKTPLTVIEAYADLLKRRGKETPELFDESIEAIQSESNRMKELIEQLLLLAKHDEQWKVTAEEVHINALIGEAVRSFCAGYKRKIEFDEKADVTVKSDAQKLKQLFYILMDNAHKYSKDTIYVSVERKRGKAVIEIIDRGGGIPTAELPKVFDRFYRVEKSRARASGGFGLGLSLAKELADAIGAEVKLDSVEGVGTTAQILL</sequence>
<proteinExistence type="predicted"/>
<dbReference type="PANTHER" id="PTHR45436">
    <property type="entry name" value="SENSOR HISTIDINE KINASE YKOH"/>
    <property type="match status" value="1"/>
</dbReference>
<dbReference type="SMART" id="SM00387">
    <property type="entry name" value="HATPase_c"/>
    <property type="match status" value="1"/>
</dbReference>
<dbReference type="Gene3D" id="3.30.565.10">
    <property type="entry name" value="Histidine kinase-like ATPase, C-terminal domain"/>
    <property type="match status" value="1"/>
</dbReference>
<dbReference type="SMART" id="SM00388">
    <property type="entry name" value="HisKA"/>
    <property type="match status" value="1"/>
</dbReference>
<accession>A0A429XX76</accession>
<comment type="subcellular location">
    <subcellularLocation>
        <location evidence="2">Cell membrane</location>
        <topology evidence="2">Multi-pass membrane protein</topology>
    </subcellularLocation>
</comment>
<evidence type="ECO:0000256" key="7">
    <source>
        <dbReference type="ARBA" id="ARBA00022692"/>
    </source>
</evidence>
<reference evidence="17" key="1">
    <citation type="submission" date="2018-12" db="EMBL/GenBank/DDBJ databases">
        <authorList>
            <person name="Sun L."/>
            <person name="Chen Z."/>
        </authorList>
    </citation>
    <scope>NUCLEOTIDE SEQUENCE [LARGE SCALE GENOMIC DNA]</scope>
    <source>
        <strain evidence="17">3-2-2</strain>
    </source>
</reference>
<dbReference type="CDD" id="cd06225">
    <property type="entry name" value="HAMP"/>
    <property type="match status" value="1"/>
</dbReference>
<feature type="transmembrane region" description="Helical" evidence="14">
    <location>
        <begin position="155"/>
        <end position="180"/>
    </location>
</feature>
<keyword evidence="5" id="KW-0597">Phosphoprotein</keyword>
<keyword evidence="9 17" id="KW-0418">Kinase</keyword>
<dbReference type="Pfam" id="PF00672">
    <property type="entry name" value="HAMP"/>
    <property type="match status" value="1"/>
</dbReference>
<dbReference type="Proteomes" id="UP000287156">
    <property type="component" value="Unassembled WGS sequence"/>
</dbReference>
<dbReference type="Gene3D" id="1.10.287.130">
    <property type="match status" value="1"/>
</dbReference>
<protein>
    <recommendedName>
        <fullName evidence="3">histidine kinase</fullName>
        <ecNumber evidence="3">2.7.13.3</ecNumber>
    </recommendedName>
</protein>
<evidence type="ECO:0000256" key="1">
    <source>
        <dbReference type="ARBA" id="ARBA00000085"/>
    </source>
</evidence>
<evidence type="ECO:0000256" key="9">
    <source>
        <dbReference type="ARBA" id="ARBA00022777"/>
    </source>
</evidence>
<feature type="domain" description="Histidine kinase" evidence="15">
    <location>
        <begin position="239"/>
        <end position="446"/>
    </location>
</feature>
<dbReference type="PROSITE" id="PS50109">
    <property type="entry name" value="HIS_KIN"/>
    <property type="match status" value="1"/>
</dbReference>
<evidence type="ECO:0000256" key="2">
    <source>
        <dbReference type="ARBA" id="ARBA00004651"/>
    </source>
</evidence>
<dbReference type="InterPro" id="IPR036097">
    <property type="entry name" value="HisK_dim/P_sf"/>
</dbReference>
<evidence type="ECO:0000256" key="11">
    <source>
        <dbReference type="ARBA" id="ARBA00022989"/>
    </source>
</evidence>
<evidence type="ECO:0000256" key="12">
    <source>
        <dbReference type="ARBA" id="ARBA00023012"/>
    </source>
</evidence>
<dbReference type="InterPro" id="IPR003660">
    <property type="entry name" value="HAMP_dom"/>
</dbReference>
<keyword evidence="13 14" id="KW-0472">Membrane</keyword>
<dbReference type="Pfam" id="PF00512">
    <property type="entry name" value="HisKA"/>
    <property type="match status" value="1"/>
</dbReference>
<dbReference type="CDD" id="cd00075">
    <property type="entry name" value="HATPase"/>
    <property type="match status" value="1"/>
</dbReference>
<name>A0A429XX76_9BACI</name>
<feature type="domain" description="HAMP" evidence="16">
    <location>
        <begin position="177"/>
        <end position="231"/>
    </location>
</feature>
<evidence type="ECO:0000256" key="6">
    <source>
        <dbReference type="ARBA" id="ARBA00022679"/>
    </source>
</evidence>
<dbReference type="InterPro" id="IPR004358">
    <property type="entry name" value="Sig_transdc_His_kin-like_C"/>
</dbReference>
<dbReference type="GO" id="GO:0005886">
    <property type="term" value="C:plasma membrane"/>
    <property type="evidence" value="ECO:0007669"/>
    <property type="project" value="UniProtKB-SubCell"/>
</dbReference>
<evidence type="ECO:0000256" key="3">
    <source>
        <dbReference type="ARBA" id="ARBA00012438"/>
    </source>
</evidence>
<keyword evidence="11 14" id="KW-1133">Transmembrane helix</keyword>
<keyword evidence="18" id="KW-1185">Reference proteome</keyword>
<evidence type="ECO:0000313" key="18">
    <source>
        <dbReference type="Proteomes" id="UP000287156"/>
    </source>
</evidence>
<keyword evidence="8" id="KW-0547">Nucleotide-binding</keyword>
<evidence type="ECO:0000256" key="14">
    <source>
        <dbReference type="SAM" id="Phobius"/>
    </source>
</evidence>
<dbReference type="SUPFAM" id="SSF55874">
    <property type="entry name" value="ATPase domain of HSP90 chaperone/DNA topoisomerase II/histidine kinase"/>
    <property type="match status" value="1"/>
</dbReference>
<evidence type="ECO:0000259" key="16">
    <source>
        <dbReference type="PROSITE" id="PS50885"/>
    </source>
</evidence>
<dbReference type="SMART" id="SM00304">
    <property type="entry name" value="HAMP"/>
    <property type="match status" value="1"/>
</dbReference>
<dbReference type="GO" id="GO:0005524">
    <property type="term" value="F:ATP binding"/>
    <property type="evidence" value="ECO:0007669"/>
    <property type="project" value="UniProtKB-KW"/>
</dbReference>